<evidence type="ECO:0000256" key="1">
    <source>
        <dbReference type="SAM" id="MobiDB-lite"/>
    </source>
</evidence>
<comment type="caution">
    <text evidence="2">The sequence shown here is derived from an EMBL/GenBank/DDBJ whole genome shotgun (WGS) entry which is preliminary data.</text>
</comment>
<name>A0AA90H4H4_9ACTN</name>
<dbReference type="RefSeq" id="WP_271317919.1">
    <property type="nucleotide sequence ID" value="NZ_JABXJJ020000004.1"/>
</dbReference>
<protein>
    <submittedName>
        <fullName evidence="2">Uncharacterized protein</fullName>
    </submittedName>
</protein>
<dbReference type="EMBL" id="JABXJJ020000004">
    <property type="protein sequence ID" value="MDI5968645.1"/>
    <property type="molecule type" value="Genomic_DNA"/>
</dbReference>
<feature type="region of interest" description="Disordered" evidence="1">
    <location>
        <begin position="42"/>
        <end position="69"/>
    </location>
</feature>
<accession>A0AA90H4H4</accession>
<reference evidence="2" key="1">
    <citation type="submission" date="2023-05" db="EMBL/GenBank/DDBJ databases">
        <title>Streptantibioticus silvisoli sp. nov., acidotolerant actinomycetes 1 from pine litter.</title>
        <authorList>
            <person name="Swiecimska M."/>
            <person name="Golinska P."/>
            <person name="Sangal V."/>
            <person name="Wachnowicz B."/>
            <person name="Goodfellow M."/>
        </authorList>
    </citation>
    <scope>NUCLEOTIDE SEQUENCE</scope>
    <source>
        <strain evidence="2">SL13</strain>
    </source>
</reference>
<evidence type="ECO:0000313" key="2">
    <source>
        <dbReference type="EMBL" id="MDI5968645.1"/>
    </source>
</evidence>
<dbReference type="AlphaFoldDB" id="A0AA90H4H4"/>
<gene>
    <name evidence="2" type="ORF">POF50_004670</name>
</gene>
<organism evidence="2">
    <name type="scientific">Streptantibioticus silvisoli</name>
    <dbReference type="NCBI Taxonomy" id="2705255"/>
    <lineage>
        <taxon>Bacteria</taxon>
        <taxon>Bacillati</taxon>
        <taxon>Actinomycetota</taxon>
        <taxon>Actinomycetes</taxon>
        <taxon>Kitasatosporales</taxon>
        <taxon>Streptomycetaceae</taxon>
        <taxon>Streptantibioticus</taxon>
    </lineage>
</organism>
<proteinExistence type="predicted"/>
<sequence>MGRWFTGKDPDDNDIQGAVDRAKRDYSETYWVQHAHESVCATPSAPGRGLAASGPSAPDASTPRRGRRR</sequence>